<protein>
    <submittedName>
        <fullName evidence="2">Uncharacterized protein</fullName>
    </submittedName>
</protein>
<dbReference type="Gene3D" id="2.170.15.10">
    <property type="entry name" value="Proaerolysin, chain A, domain 3"/>
    <property type="match status" value="1"/>
</dbReference>
<proteinExistence type="predicted"/>
<reference evidence="2 3" key="1">
    <citation type="submission" date="2018-08" db="EMBL/GenBank/DDBJ databases">
        <title>A genome reference for cultivated species of the human gut microbiota.</title>
        <authorList>
            <person name="Zou Y."/>
            <person name="Xue W."/>
            <person name="Luo G."/>
        </authorList>
    </citation>
    <scope>NUCLEOTIDE SEQUENCE [LARGE SCALE GENOMIC DNA]</scope>
    <source>
        <strain evidence="2 3">AF10-17</strain>
    </source>
</reference>
<keyword evidence="1" id="KW-0732">Signal</keyword>
<dbReference type="EMBL" id="QSAV01000062">
    <property type="protein sequence ID" value="RGW75035.1"/>
    <property type="molecule type" value="Genomic_DNA"/>
</dbReference>
<organism evidence="2 3">
    <name type="scientific">Segatella copri</name>
    <dbReference type="NCBI Taxonomy" id="165179"/>
    <lineage>
        <taxon>Bacteria</taxon>
        <taxon>Pseudomonadati</taxon>
        <taxon>Bacteroidota</taxon>
        <taxon>Bacteroidia</taxon>
        <taxon>Bacteroidales</taxon>
        <taxon>Prevotellaceae</taxon>
        <taxon>Segatella</taxon>
    </lineage>
</organism>
<dbReference type="PROSITE" id="PS51257">
    <property type="entry name" value="PROKAR_LIPOPROTEIN"/>
    <property type="match status" value="1"/>
</dbReference>
<comment type="caution">
    <text evidence="2">The sequence shown here is derived from an EMBL/GenBank/DDBJ whole genome shotgun (WGS) entry which is preliminary data.</text>
</comment>
<evidence type="ECO:0000256" key="1">
    <source>
        <dbReference type="SAM" id="SignalP"/>
    </source>
</evidence>
<dbReference type="InterPro" id="IPR053237">
    <property type="entry name" value="Natterin_C"/>
</dbReference>
<dbReference type="RefSeq" id="WP_118155072.1">
    <property type="nucleotide sequence ID" value="NZ_DAWDQD010000005.1"/>
</dbReference>
<dbReference type="CDD" id="cd20240">
    <property type="entry name" value="PFM_aerolysin-like"/>
    <property type="match status" value="1"/>
</dbReference>
<dbReference type="PANTHER" id="PTHR39244">
    <property type="entry name" value="NATTERIN-4"/>
    <property type="match status" value="1"/>
</dbReference>
<accession>A0AA93BGB4</accession>
<sequence>MKKYLSVLMLVSAIVLSACSTNDSFDSILAKSNQSEIGQDYAVGTGSGCIVPLDSTCVRKKVQTRAYNDNDVSEELSQLDEVPIYLQVAGNTSNLQFLSASSQGKELSLAAFNEEDEGLQFYLKILPATAGIPYLIYSTKTKTPISIGAYSNAPDVKVVYAMKESTTSLFGASWDIKKADYSTDAYILESQDYPRQGSSGNWYDIYYSVITANGAKLSLEKYSKMARQEFRIIPVEKFNVESVEFDTDAGVLNKVPNVLYSEKYTNKGPIAQTYSFKVQESYSKSSSFNKKTSYNVSVSTEIKTRVPFIAEGKITTSVSGGQEFTYGKTEAKTVTISREYPVSVPANYTAQLSVVFYKYNMDVDYVATCVGVTSGRRIKIKGKWSGVDAQFVDAVLNLTPIDSSTASSRKIIITKQMLDSGKIIKVE</sequence>
<dbReference type="AlphaFoldDB" id="A0AA93BGB4"/>
<dbReference type="PANTHER" id="PTHR39244:SF5">
    <property type="entry name" value="NATTERIN-3-LIKE"/>
    <property type="match status" value="1"/>
</dbReference>
<feature type="signal peptide" evidence="1">
    <location>
        <begin position="1"/>
        <end position="20"/>
    </location>
</feature>
<dbReference type="InterPro" id="IPR004991">
    <property type="entry name" value="Aerolysin-like"/>
</dbReference>
<dbReference type="Pfam" id="PF03318">
    <property type="entry name" value="ETX_MTX2"/>
    <property type="match status" value="1"/>
</dbReference>
<gene>
    <name evidence="2" type="ORF">DWV53_13915</name>
</gene>
<dbReference type="SUPFAM" id="SSF56973">
    <property type="entry name" value="Aerolisin/ETX pore-forming domain"/>
    <property type="match status" value="1"/>
</dbReference>
<evidence type="ECO:0000313" key="2">
    <source>
        <dbReference type="EMBL" id="RGW75035.1"/>
    </source>
</evidence>
<name>A0AA93BGB4_9BACT</name>
<dbReference type="Proteomes" id="UP000285776">
    <property type="component" value="Unassembled WGS sequence"/>
</dbReference>
<feature type="chain" id="PRO_5041661862" evidence="1">
    <location>
        <begin position="21"/>
        <end position="427"/>
    </location>
</feature>
<evidence type="ECO:0000313" key="3">
    <source>
        <dbReference type="Proteomes" id="UP000285776"/>
    </source>
</evidence>